<dbReference type="PANTHER" id="PTHR19303:SF74">
    <property type="entry name" value="POGO TRANSPOSABLE ELEMENT WITH KRAB DOMAIN"/>
    <property type="match status" value="1"/>
</dbReference>
<dbReference type="InterPro" id="IPR004875">
    <property type="entry name" value="DDE_SF_endonuclease_dom"/>
</dbReference>
<comment type="caution">
    <text evidence="2">The sequence shown here is derived from an EMBL/GenBank/DDBJ whole genome shotgun (WGS) entry which is preliminary data.</text>
</comment>
<dbReference type="EMBL" id="JARBHB010000012">
    <property type="protein sequence ID" value="KAJ8871334.1"/>
    <property type="molecule type" value="Genomic_DNA"/>
</dbReference>
<evidence type="ECO:0000313" key="2">
    <source>
        <dbReference type="EMBL" id="KAJ8871334.1"/>
    </source>
</evidence>
<dbReference type="Pfam" id="PF03184">
    <property type="entry name" value="DDE_1"/>
    <property type="match status" value="1"/>
</dbReference>
<feature type="domain" description="DDE-1" evidence="1">
    <location>
        <begin position="236"/>
        <end position="368"/>
    </location>
</feature>
<protein>
    <recommendedName>
        <fullName evidence="1">DDE-1 domain-containing protein</fullName>
    </recommendedName>
</protein>
<keyword evidence="3" id="KW-1185">Reference proteome</keyword>
<name>A0ABQ9GH31_9NEOP</name>
<gene>
    <name evidence="2" type="ORF">PR048_027651</name>
</gene>
<dbReference type="InterPro" id="IPR050863">
    <property type="entry name" value="CenT-Element_Derived"/>
</dbReference>
<sequence length="377" mass="43682">MPDKKKRPEKDGMGQICAKKQMCVGNTYRKYSEYELKEAAKLVIQENVRIYKAAKVMNIPWSSLKRFIANNDDISTASLPKMERGFALSPEMEQKLLKFIINMQEFRFGLAVYQVRELAYKLAKTEGREHLMSDKTEVASKWWWNSYKESYGLSLRVPDNLSAYSASMSNPTMINDYFEKANHLLTTLGIKDNASRLWNGDETGLCYVVKPNKIVTEIGKRFEYKRVYADRAETHTLVGCICAHGTWIPPFVIFKGMRWNDNISEGSLPNSRTRLSPKGWITSELFLERFQFFIHSIPPNRPVVLFMDPLSSHITPEVIELDREQQIFILTLPSHTSHLLQPLDVGVYCALKCNWIKQLNSYMKKHPDKKPNRGNFY</sequence>
<organism evidence="2 3">
    <name type="scientific">Dryococelus australis</name>
    <dbReference type="NCBI Taxonomy" id="614101"/>
    <lineage>
        <taxon>Eukaryota</taxon>
        <taxon>Metazoa</taxon>
        <taxon>Ecdysozoa</taxon>
        <taxon>Arthropoda</taxon>
        <taxon>Hexapoda</taxon>
        <taxon>Insecta</taxon>
        <taxon>Pterygota</taxon>
        <taxon>Neoptera</taxon>
        <taxon>Polyneoptera</taxon>
        <taxon>Phasmatodea</taxon>
        <taxon>Verophasmatodea</taxon>
        <taxon>Anareolatae</taxon>
        <taxon>Phasmatidae</taxon>
        <taxon>Eurycanthinae</taxon>
        <taxon>Dryococelus</taxon>
    </lineage>
</organism>
<evidence type="ECO:0000259" key="1">
    <source>
        <dbReference type="Pfam" id="PF03184"/>
    </source>
</evidence>
<proteinExistence type="predicted"/>
<evidence type="ECO:0000313" key="3">
    <source>
        <dbReference type="Proteomes" id="UP001159363"/>
    </source>
</evidence>
<accession>A0ABQ9GH31</accession>
<dbReference type="Proteomes" id="UP001159363">
    <property type="component" value="Chromosome 11"/>
</dbReference>
<dbReference type="PANTHER" id="PTHR19303">
    <property type="entry name" value="TRANSPOSON"/>
    <property type="match status" value="1"/>
</dbReference>
<reference evidence="2 3" key="1">
    <citation type="submission" date="2023-02" db="EMBL/GenBank/DDBJ databases">
        <title>LHISI_Scaffold_Assembly.</title>
        <authorList>
            <person name="Stuart O.P."/>
            <person name="Cleave R."/>
            <person name="Magrath M.J.L."/>
            <person name="Mikheyev A.S."/>
        </authorList>
    </citation>
    <scope>NUCLEOTIDE SEQUENCE [LARGE SCALE GENOMIC DNA]</scope>
    <source>
        <strain evidence="2">Daus_M_001</strain>
        <tissue evidence="2">Leg muscle</tissue>
    </source>
</reference>